<accession>A0ABY0FLU4</accession>
<proteinExistence type="predicted"/>
<organism evidence="1 2">
    <name type="scientific">Candidatus Nanosyncoccus alces</name>
    <dbReference type="NCBI Taxonomy" id="2171997"/>
    <lineage>
        <taxon>Bacteria</taxon>
        <taxon>Candidatus Saccharimonadota</taxon>
        <taxon>Candidatus Nanosyncoccalia</taxon>
        <taxon>Candidatus Nanosyncoccales</taxon>
        <taxon>Candidatus Nanosyncoccaceae</taxon>
        <taxon>Candidatus Nanosyncoccus</taxon>
    </lineage>
</organism>
<sequence>MRLPNSRRNQKYQRNHMTIQKVILNLTKNPRKRFTVLRVAKETKLSKKTLYSHYTNIYNAPEEIKKEISKSYGIELKNQYSSLSKIIVDNNERLFYIMMIFMAHNKDIFIPICNNLANHTILFEMMKITFPHLSIIWFPLNAPSPIIGSEKADMYLNMCVEILSRWGSRTKCNIHKSRRYVRRLLILTSEASMRCK</sequence>
<comment type="caution">
    <text evidence="1">The sequence shown here is derived from an EMBL/GenBank/DDBJ whole genome shotgun (WGS) entry which is preliminary data.</text>
</comment>
<reference evidence="1 2" key="1">
    <citation type="journal article" date="2018" name="bioRxiv">
        <title>Evidence of independent acquisition and adaption of ultra-small bacteria to human hosts across the highly diverse yet reduced genomes of the phylum Saccharibacteria.</title>
        <authorList>
            <person name="McLean J.S."/>
            <person name="Bor B."/>
            <person name="To T.T."/>
            <person name="Liu Q."/>
            <person name="Kearns K.A."/>
            <person name="Solden L.M."/>
            <person name="Wrighton K.C."/>
            <person name="He X."/>
            <person name="Shi W."/>
        </authorList>
    </citation>
    <scope>NUCLEOTIDE SEQUENCE [LARGE SCALE GENOMIC DNA]</scope>
    <source>
        <strain evidence="1 2">TM7_G3_2_Rum_HOT_351B</strain>
    </source>
</reference>
<evidence type="ECO:0000313" key="1">
    <source>
        <dbReference type="EMBL" id="RYC74820.1"/>
    </source>
</evidence>
<evidence type="ECO:0008006" key="3">
    <source>
        <dbReference type="Google" id="ProtNLM"/>
    </source>
</evidence>
<evidence type="ECO:0000313" key="2">
    <source>
        <dbReference type="Proteomes" id="UP001191019"/>
    </source>
</evidence>
<protein>
    <recommendedName>
        <fullName evidence="3">HTH tetR-type domain-containing protein</fullName>
    </recommendedName>
</protein>
<dbReference type="Gene3D" id="1.10.357.10">
    <property type="entry name" value="Tetracycline Repressor, domain 2"/>
    <property type="match status" value="1"/>
</dbReference>
<reference evidence="1 2" key="2">
    <citation type="journal article" date="2020" name="Cell Rep.">
        <title>Acquisition and Adaptation of Ultra-small Parasitic Reduced Genome Bacteria to Mammalian Hosts.</title>
        <authorList>
            <person name="McLean J.S."/>
            <person name="Bor B."/>
            <person name="Kerns K.A."/>
            <person name="Liu Q."/>
            <person name="To T.T."/>
            <person name="Solden L."/>
            <person name="Hendrickson E.L."/>
            <person name="Wrighton K."/>
            <person name="Shi W."/>
            <person name="He X."/>
        </authorList>
    </citation>
    <scope>NUCLEOTIDE SEQUENCE [LARGE SCALE GENOMIC DNA]</scope>
    <source>
        <strain evidence="1 2">TM7_G3_2_Rum_HOT_351B</strain>
    </source>
</reference>
<dbReference type="Proteomes" id="UP001191019">
    <property type="component" value="Unassembled WGS sequence"/>
</dbReference>
<name>A0ABY0FLU4_9BACT</name>
<gene>
    <name evidence="1" type="ORF">G3RUM_00369</name>
</gene>
<dbReference type="EMBL" id="PRLM01000003">
    <property type="protein sequence ID" value="RYC74820.1"/>
    <property type="molecule type" value="Genomic_DNA"/>
</dbReference>
<keyword evidence="2" id="KW-1185">Reference proteome</keyword>